<evidence type="ECO:0000313" key="1">
    <source>
        <dbReference type="EMBL" id="WNF26997.1"/>
    </source>
</evidence>
<protein>
    <submittedName>
        <fullName evidence="1">Uncharacterized protein</fullName>
    </submittedName>
</protein>
<organism evidence="1 2">
    <name type="scientific">Streptomyces durocortorensis</name>
    <dbReference type="NCBI Taxonomy" id="2811104"/>
    <lineage>
        <taxon>Bacteria</taxon>
        <taxon>Bacillati</taxon>
        <taxon>Actinomycetota</taxon>
        <taxon>Actinomycetes</taxon>
        <taxon>Kitasatosporales</taxon>
        <taxon>Streptomycetaceae</taxon>
        <taxon>Streptomyces</taxon>
    </lineage>
</organism>
<name>A0ABY9VSW5_9ACTN</name>
<dbReference type="EMBL" id="CP134500">
    <property type="protein sequence ID" value="WNF26997.1"/>
    <property type="molecule type" value="Genomic_DNA"/>
</dbReference>
<gene>
    <name evidence="1" type="ORF">RI138_09190</name>
</gene>
<evidence type="ECO:0000313" key="2">
    <source>
        <dbReference type="Proteomes" id="UP001303236"/>
    </source>
</evidence>
<proteinExistence type="predicted"/>
<dbReference type="Proteomes" id="UP001303236">
    <property type="component" value="Chromosome"/>
</dbReference>
<keyword evidence="2" id="KW-1185">Reference proteome</keyword>
<accession>A0ABY9VSW5</accession>
<reference evidence="1 2" key="1">
    <citation type="submission" date="2023-09" db="EMBL/GenBank/DDBJ databases">
        <title>Genome completion map analysis of the actinomycetes C11-1.</title>
        <authorList>
            <person name="Qin P."/>
            <person name="Guan P."/>
        </authorList>
    </citation>
    <scope>NUCLEOTIDE SEQUENCE [LARGE SCALE GENOMIC DNA]</scope>
    <source>
        <strain evidence="1 2">C11-1</strain>
    </source>
</reference>
<sequence length="133" mass="13486">MRTVEEALRTWLPLISELQPVSVAVEAAHPDGLRGGFLADLLVVHPLPEGGAAGDGAAPDRLLASVGTLARRLGLDPAGFVADEDGVGGVLNVRGEGEGPPCGAYLILALTGADPLDPEGEEAEHVDPGEGLP</sequence>